<evidence type="ECO:0000313" key="12">
    <source>
        <dbReference type="Proteomes" id="UP001172457"/>
    </source>
</evidence>
<dbReference type="InterPro" id="IPR012337">
    <property type="entry name" value="RNaseH-like_sf"/>
</dbReference>
<dbReference type="Gene3D" id="3.30.420.10">
    <property type="entry name" value="Ribonuclease H-like superfamily/Ribonuclease H"/>
    <property type="match status" value="1"/>
</dbReference>
<keyword evidence="5" id="KW-0378">Hydrolase</keyword>
<dbReference type="SMART" id="SM00575">
    <property type="entry name" value="ZnF_PMZ"/>
    <property type="match status" value="1"/>
</dbReference>
<keyword evidence="4 7" id="KW-0863">Zinc-finger</keyword>
<sequence length="1823" mass="209752">MSQISIPFYSPEESLRLITGKWKLTGHNFPVWKLHLRNVLCAQDKLYVINKPVSRPKSNAPEEEFAEYFRYLTDESDVMSILIFSMSPEFTGDLRVKSCHEVVRDVENQLGLYKHTGKLLIMQEILSLKLQKELVYLMWFSLTKEVQDTASAYMKEPKSDVDKVHADILASLEPVPEPANLMDTDIIDELGDLSCPECGSEDICEHSMNIDQMDIGLPDTPGIFMIDCLITSYESWVIDTGSGNHICNHLQGFTRRKTLRKDRSNLRVGEGTPLIAEAVGSYSLSLPSGLVLELNNCYYIPNMIKNVLSFDLLVDQGFYYKYSYKMISVFKDNIFYFKATPVDGLYTVNLKDNNSEIYHISKRSKDIEDQTYLWHCRLGHINKKRVELLLKGGFLGNFDYKPFDNCESCLSGKMTKQPFNSENERATDLLEIIHTDVCGPFSHVARGGYRYFITFTDDFSRYGYVYLMRHKSETFEKFKEYQNEVQNLLDKRIKFLRSDRGGEYLSDEFDNHLMECGIVSQLTPPYTPQMNGVSERRNRTLLDMVRTMMCHSSLPVSFWGHALETAAHILNRAPTKSVEKTPYELWKGKKPNISFLKIWGCEVYVKRPTSEKLKPKSDKCFFVGYPKTTVGYYFYNPEENKVFVARNGKFLEEKFLSLENTRKDVDLQIVDEENTTPVVEPEIQHNNVEPQSEPIEEVQTQDLRRSIGESEQWQEAMKAEMQSMYDNQVWELTDLPQHCKAVGRKWVFKKKTDMDGNVHTFKARLVAKGFTQTHGIDYDETFSPVAMLKSIRILMAISAYFNYEIWQMDVKTAFLNGKLTEDQASRSWNLHFDERIKEFGFAKSEFEPCVYTKFSGSIVTFLVLYVDDILLIGNDVPTLQSVKEWLSKCFQMKDLGEAAYILGIKIYRNRSKRLIGLSQSTYIDKVLKRFRMDESKKGFIPMQHGIVLSKTQCPVSSEDQDRMKLVPYASAIGSIMYAMLCTRPDVAYSVSVTSRYQQNPGEPHWVAVKNILKYLRRTKEMFLVFGGSEDEISVTGYSDASFQTDRDDFSSKQDTIADSTTEAEYIAACDAAKEAVWLRNFLSDLRVVASISRPIDIFCDNSGAVAQAKEPREHHKSRHVLRKYHLIREIIGRGDVRICKIPTEDNVADPLTKPLAGQSMRHMRIPLGCSTWKSNSLYGCWTSWVYNLWPDQDITEFLEDAAKEDDVPTLYVYGDVNTEGDANVVETEPQEEEDVEEEEEEEEEDPLRDFDNYVFDTSTLDDEETRREAYFVRSFPGNDDFHHMPPFPRTEDVVSTPNQPIPYNRREEPEMFQVRKLNDIHTCSRTQMHPAHRQATRRVLAHLLLDKTGDISRTIRGCDIVRDIKTRYKIDISYWQAWRAKWRALCMIEGNPAESFTRLPQYFYNVELNNPDTVTDITTDVTGRSQMLRKVLIVDCAYLKGDYLGTMFLAVAMDANNQVVPIAIGVAKSESGDSCTYFFQMLRRCIGEMEGLVFMIDKSGPLRQAINTTYTTYEFDLHMSALRAAVPGAELLDRINPNRWSRAHFPGLRYNIMTSNYVECMNAHSKFARKGAIVGLMEYFRAFQQEWYSKRREVAARLTNTLTPWAEVRVQKRAIESASWIVRDIGYGEYEVQDGYRDAKVQYYDKSCSCKRWQLSGLPCGHAIAVAAHQNLTDCSHLASPYFTVENLRATWAPVVYPVGPQLAWVSPYILLMTVRPPILRTGPGRKSKHKRFPSRGEGSGLQRCSRCEQYGHSRNQCTEILPSQRLFGSRQVEATTTQQMDDNSLPSQRTSGSRQAEATTTQQSSRHYSFDLNDDLNIDLNY</sequence>
<dbReference type="GO" id="GO:0008270">
    <property type="term" value="F:zinc ion binding"/>
    <property type="evidence" value="ECO:0007669"/>
    <property type="project" value="UniProtKB-KW"/>
</dbReference>
<accession>A0AA38U9T6</accession>
<dbReference type="InterPro" id="IPR001584">
    <property type="entry name" value="Integrase_cat-core"/>
</dbReference>
<dbReference type="GO" id="GO:0015074">
    <property type="term" value="P:DNA integration"/>
    <property type="evidence" value="ECO:0007669"/>
    <property type="project" value="InterPro"/>
</dbReference>
<dbReference type="InterPro" id="IPR013103">
    <property type="entry name" value="RVT_2"/>
</dbReference>
<dbReference type="Pfam" id="PF13976">
    <property type="entry name" value="gag_pre-integrs"/>
    <property type="match status" value="1"/>
</dbReference>
<dbReference type="PROSITE" id="PS50994">
    <property type="entry name" value="INTEGRASE"/>
    <property type="match status" value="1"/>
</dbReference>
<keyword evidence="12" id="KW-1185">Reference proteome</keyword>
<dbReference type="Pfam" id="PF10551">
    <property type="entry name" value="MULE"/>
    <property type="match status" value="1"/>
</dbReference>
<evidence type="ECO:0000256" key="4">
    <source>
        <dbReference type="ARBA" id="ARBA00022771"/>
    </source>
</evidence>
<dbReference type="Pfam" id="PF04434">
    <property type="entry name" value="SWIM"/>
    <property type="match status" value="1"/>
</dbReference>
<keyword evidence="6" id="KW-0862">Zinc</keyword>
<dbReference type="CDD" id="cd09272">
    <property type="entry name" value="RNase_HI_RT_Ty1"/>
    <property type="match status" value="1"/>
</dbReference>
<feature type="compositionally biased region" description="Acidic residues" evidence="8">
    <location>
        <begin position="1228"/>
        <end position="1246"/>
    </location>
</feature>
<proteinExistence type="predicted"/>
<evidence type="ECO:0000256" key="7">
    <source>
        <dbReference type="PROSITE-ProRule" id="PRU00325"/>
    </source>
</evidence>
<comment type="caution">
    <text evidence="11">The sequence shown here is derived from an EMBL/GenBank/DDBJ whole genome shotgun (WGS) entry which is preliminary data.</text>
</comment>
<evidence type="ECO:0000259" key="9">
    <source>
        <dbReference type="PROSITE" id="PS50966"/>
    </source>
</evidence>
<dbReference type="InterPro" id="IPR006564">
    <property type="entry name" value="Znf_PMZ"/>
</dbReference>
<dbReference type="InterPro" id="IPR018289">
    <property type="entry name" value="MULE_transposase_dom"/>
</dbReference>
<keyword evidence="3" id="KW-0064">Aspartyl protease</keyword>
<feature type="compositionally biased region" description="Basic residues" evidence="8">
    <location>
        <begin position="1724"/>
        <end position="1734"/>
    </location>
</feature>
<dbReference type="SUPFAM" id="SSF56672">
    <property type="entry name" value="DNA/RNA polymerases"/>
    <property type="match status" value="1"/>
</dbReference>
<reference evidence="11" key="1">
    <citation type="submission" date="2023-03" db="EMBL/GenBank/DDBJ databases">
        <title>Chromosome-scale reference genome and RAD-based genetic map of yellow starthistle (Centaurea solstitialis) reveal putative structural variation and QTLs associated with invader traits.</title>
        <authorList>
            <person name="Reatini B."/>
            <person name="Cang F.A."/>
            <person name="Jiang Q."/>
            <person name="Mckibben M.T.W."/>
            <person name="Barker M.S."/>
            <person name="Rieseberg L.H."/>
            <person name="Dlugosch K.M."/>
        </authorList>
    </citation>
    <scope>NUCLEOTIDE SEQUENCE</scope>
    <source>
        <strain evidence="11">CAN-66</strain>
        <tissue evidence="11">Leaf</tissue>
    </source>
</reference>
<evidence type="ECO:0000256" key="2">
    <source>
        <dbReference type="ARBA" id="ARBA00022723"/>
    </source>
</evidence>
<dbReference type="GO" id="GO:0006508">
    <property type="term" value="P:proteolysis"/>
    <property type="evidence" value="ECO:0007669"/>
    <property type="project" value="UniProtKB-KW"/>
</dbReference>
<dbReference type="GO" id="GO:0004190">
    <property type="term" value="F:aspartic-type endopeptidase activity"/>
    <property type="evidence" value="ECO:0007669"/>
    <property type="project" value="UniProtKB-KW"/>
</dbReference>
<feature type="domain" description="Integrase catalytic" evidence="10">
    <location>
        <begin position="414"/>
        <end position="590"/>
    </location>
</feature>
<gene>
    <name evidence="11" type="ORF">OSB04_001279</name>
</gene>
<evidence type="ECO:0000256" key="3">
    <source>
        <dbReference type="ARBA" id="ARBA00022750"/>
    </source>
</evidence>
<evidence type="ECO:0000256" key="1">
    <source>
        <dbReference type="ARBA" id="ARBA00022670"/>
    </source>
</evidence>
<dbReference type="Proteomes" id="UP001172457">
    <property type="component" value="Chromosome 1"/>
</dbReference>
<dbReference type="PANTHER" id="PTHR42648:SF27">
    <property type="entry name" value="RNA-DIRECTED DNA POLYMERASE"/>
    <property type="match status" value="1"/>
</dbReference>
<feature type="region of interest" description="Disordered" evidence="8">
    <location>
        <begin position="1721"/>
        <end position="1743"/>
    </location>
</feature>
<dbReference type="InterPro" id="IPR039537">
    <property type="entry name" value="Retrotran_Ty1/copia-like"/>
</dbReference>
<evidence type="ECO:0000313" key="11">
    <source>
        <dbReference type="EMBL" id="KAJ9565313.1"/>
    </source>
</evidence>
<keyword evidence="1" id="KW-0645">Protease</keyword>
<feature type="domain" description="SWIM-type" evidence="9">
    <location>
        <begin position="1630"/>
        <end position="1671"/>
    </location>
</feature>
<evidence type="ECO:0000256" key="6">
    <source>
        <dbReference type="ARBA" id="ARBA00022833"/>
    </source>
</evidence>
<dbReference type="PROSITE" id="PS50966">
    <property type="entry name" value="ZF_SWIM"/>
    <property type="match status" value="1"/>
</dbReference>
<evidence type="ECO:0000256" key="8">
    <source>
        <dbReference type="SAM" id="MobiDB-lite"/>
    </source>
</evidence>
<dbReference type="Pfam" id="PF25597">
    <property type="entry name" value="SH3_retrovirus"/>
    <property type="match status" value="1"/>
</dbReference>
<dbReference type="PANTHER" id="PTHR42648">
    <property type="entry name" value="TRANSPOSASE, PUTATIVE-RELATED"/>
    <property type="match status" value="1"/>
</dbReference>
<feature type="compositionally biased region" description="Polar residues" evidence="8">
    <location>
        <begin position="1775"/>
        <end position="1808"/>
    </location>
</feature>
<dbReference type="Pfam" id="PF00665">
    <property type="entry name" value="rve"/>
    <property type="match status" value="1"/>
</dbReference>
<dbReference type="EMBL" id="JARYMX010000001">
    <property type="protein sequence ID" value="KAJ9565313.1"/>
    <property type="molecule type" value="Genomic_DNA"/>
</dbReference>
<keyword evidence="2" id="KW-0479">Metal-binding</keyword>
<name>A0AA38U9T6_9ASTR</name>
<dbReference type="InterPro" id="IPR025724">
    <property type="entry name" value="GAG-pre-integrase_dom"/>
</dbReference>
<feature type="region of interest" description="Disordered" evidence="8">
    <location>
        <begin position="1218"/>
        <end position="1246"/>
    </location>
</feature>
<feature type="region of interest" description="Disordered" evidence="8">
    <location>
        <begin position="1775"/>
        <end position="1809"/>
    </location>
</feature>
<evidence type="ECO:0000259" key="10">
    <source>
        <dbReference type="PROSITE" id="PS50994"/>
    </source>
</evidence>
<evidence type="ECO:0000256" key="5">
    <source>
        <dbReference type="ARBA" id="ARBA00022801"/>
    </source>
</evidence>
<evidence type="ECO:0008006" key="13">
    <source>
        <dbReference type="Google" id="ProtNLM"/>
    </source>
</evidence>
<dbReference type="InterPro" id="IPR036397">
    <property type="entry name" value="RNaseH_sf"/>
</dbReference>
<dbReference type="SUPFAM" id="SSF53098">
    <property type="entry name" value="Ribonuclease H-like"/>
    <property type="match status" value="1"/>
</dbReference>
<protein>
    <recommendedName>
        <fullName evidence="13">Polyprotein</fullName>
    </recommendedName>
</protein>
<dbReference type="Pfam" id="PF22936">
    <property type="entry name" value="Pol_BBD"/>
    <property type="match status" value="1"/>
</dbReference>
<dbReference type="InterPro" id="IPR007527">
    <property type="entry name" value="Znf_SWIM"/>
</dbReference>
<organism evidence="11 12">
    <name type="scientific">Centaurea solstitialis</name>
    <name type="common">yellow star-thistle</name>
    <dbReference type="NCBI Taxonomy" id="347529"/>
    <lineage>
        <taxon>Eukaryota</taxon>
        <taxon>Viridiplantae</taxon>
        <taxon>Streptophyta</taxon>
        <taxon>Embryophyta</taxon>
        <taxon>Tracheophyta</taxon>
        <taxon>Spermatophyta</taxon>
        <taxon>Magnoliopsida</taxon>
        <taxon>eudicotyledons</taxon>
        <taxon>Gunneridae</taxon>
        <taxon>Pentapetalae</taxon>
        <taxon>asterids</taxon>
        <taxon>campanulids</taxon>
        <taxon>Asterales</taxon>
        <taxon>Asteraceae</taxon>
        <taxon>Carduoideae</taxon>
        <taxon>Cardueae</taxon>
        <taxon>Centaureinae</taxon>
        <taxon>Centaurea</taxon>
    </lineage>
</organism>
<dbReference type="Pfam" id="PF07727">
    <property type="entry name" value="RVT_2"/>
    <property type="match status" value="2"/>
</dbReference>
<dbReference type="GO" id="GO:0003676">
    <property type="term" value="F:nucleic acid binding"/>
    <property type="evidence" value="ECO:0007669"/>
    <property type="project" value="InterPro"/>
</dbReference>
<dbReference type="InterPro" id="IPR057670">
    <property type="entry name" value="SH3_retrovirus"/>
</dbReference>
<dbReference type="InterPro" id="IPR043502">
    <property type="entry name" value="DNA/RNA_pol_sf"/>
</dbReference>
<dbReference type="InterPro" id="IPR054722">
    <property type="entry name" value="PolX-like_BBD"/>
</dbReference>